<organism evidence="1 2">
    <name type="scientific">Bionectria ochroleuca</name>
    <name type="common">Gliocladium roseum</name>
    <dbReference type="NCBI Taxonomy" id="29856"/>
    <lineage>
        <taxon>Eukaryota</taxon>
        <taxon>Fungi</taxon>
        <taxon>Dikarya</taxon>
        <taxon>Ascomycota</taxon>
        <taxon>Pezizomycotina</taxon>
        <taxon>Sordariomycetes</taxon>
        <taxon>Hypocreomycetidae</taxon>
        <taxon>Hypocreales</taxon>
        <taxon>Bionectriaceae</taxon>
        <taxon>Clonostachys</taxon>
    </lineage>
</organism>
<name>A0ABY6UF49_BIOOC</name>
<reference evidence="1 2" key="1">
    <citation type="submission" date="2019-06" db="EMBL/GenBank/DDBJ databases">
        <authorList>
            <person name="Broberg M."/>
        </authorList>
    </citation>
    <scope>NUCLEOTIDE SEQUENCE [LARGE SCALE GENOMIC DNA]</scope>
</reference>
<proteinExistence type="predicted"/>
<evidence type="ECO:0008006" key="3">
    <source>
        <dbReference type="Google" id="ProtNLM"/>
    </source>
</evidence>
<sequence>MVDIWTQCKADAERLYFDNNKTAEDTINEINLKFGTSLTVRQFKQRYPDGKNVKAREWMAIIQAIRNRDAVGKSSHVYIHGRRKSQAQVDGAIARYGKHIRGRQFPGIDLGIDTTGRHRIEIRIPNLDIPEDCPSHSMQTAGRPTYGILPMQLDGLPILGNKNLEPVLELPDDDPTVNIDVLDINHPMVSETSLIEIATQTPRLTFQNNFLHIPPYSMELLQTSSGQHTANFPTVTPFWDLPGKLQTKIHRDIAVALTERSQNSEFYSQSLAILEPLRKLEYDMSSSATIHISA</sequence>
<protein>
    <recommendedName>
        <fullName evidence="3">Clr5 domain-containing protein</fullName>
    </recommendedName>
</protein>
<evidence type="ECO:0000313" key="2">
    <source>
        <dbReference type="Proteomes" id="UP000766486"/>
    </source>
</evidence>
<gene>
    <name evidence="1" type="ORF">CLO192961_LOCUS268412</name>
</gene>
<dbReference type="Proteomes" id="UP000766486">
    <property type="component" value="Unassembled WGS sequence"/>
</dbReference>
<evidence type="ECO:0000313" key="1">
    <source>
        <dbReference type="EMBL" id="VUC29840.1"/>
    </source>
</evidence>
<comment type="caution">
    <text evidence="1">The sequence shown here is derived from an EMBL/GenBank/DDBJ whole genome shotgun (WGS) entry which is preliminary data.</text>
</comment>
<accession>A0ABY6UF49</accession>
<keyword evidence="2" id="KW-1185">Reference proteome</keyword>
<dbReference type="EMBL" id="CABFNS010000811">
    <property type="protein sequence ID" value="VUC29840.1"/>
    <property type="molecule type" value="Genomic_DNA"/>
</dbReference>